<proteinExistence type="predicted"/>
<gene>
    <name evidence="1" type="ORF">IW15_14985</name>
</gene>
<dbReference type="InterPro" id="IPR005901">
    <property type="entry name" value="GLPGLI"/>
</dbReference>
<sequence length="274" mass="32182">MISKVLLKIIIFSFSINIIIAQKIRVTYNIKYKPDSTQSIYKESNMLLDVYDSNLSRFYSEKLFKSDSIRINGNQSQYYSLDFNNAIVKDKNILKKYYRVLTDVYEVAAESPNLEWKITSNTKKIGDYSCQQATSYYKNRYWTAWFTQDVPISEGPSLFKGLPGLIVWVSDDKGNYEFSLKKVAKTFYDPYNGVDFKTENVVKVNKEQLNKIYINYYLDPYKEAKMGKIKVNFVDQDGNELKNINWNELTKIKQEEIKKFNNPLELLDAVKYPK</sequence>
<dbReference type="EMBL" id="JPRH01000006">
    <property type="protein sequence ID" value="KFF11517.1"/>
    <property type="molecule type" value="Genomic_DNA"/>
</dbReference>
<dbReference type="eggNOG" id="ENOG5031YMS">
    <property type="taxonomic scope" value="Bacteria"/>
</dbReference>
<name>A0A086A4A3_9FLAO</name>
<dbReference type="NCBIfam" id="TIGR01200">
    <property type="entry name" value="GLPGLI"/>
    <property type="match status" value="1"/>
</dbReference>
<dbReference type="Pfam" id="PF09697">
    <property type="entry name" value="Porph_ging"/>
    <property type="match status" value="1"/>
</dbReference>
<dbReference type="STRING" id="445961.IW15_14985"/>
<dbReference type="OrthoDB" id="1440774at2"/>
<accession>A0A086A4A3</accession>
<evidence type="ECO:0000313" key="2">
    <source>
        <dbReference type="Proteomes" id="UP000028705"/>
    </source>
</evidence>
<keyword evidence="2" id="KW-1185">Reference proteome</keyword>
<evidence type="ECO:0000313" key="1">
    <source>
        <dbReference type="EMBL" id="KFF11517.1"/>
    </source>
</evidence>
<dbReference type="Proteomes" id="UP000028705">
    <property type="component" value="Unassembled WGS sequence"/>
</dbReference>
<dbReference type="RefSeq" id="WP_034712642.1">
    <property type="nucleotide sequence ID" value="NZ_JPRH01000006.1"/>
</dbReference>
<protein>
    <recommendedName>
        <fullName evidence="3">GLPGLI family protein</fullName>
    </recommendedName>
</protein>
<reference evidence="1 2" key="1">
    <citation type="submission" date="2014-07" db="EMBL/GenBank/DDBJ databases">
        <title>Genome of Chryseobacterium soli DSM 19298.</title>
        <authorList>
            <person name="Stropko S.J."/>
            <person name="Pipes S.E."/>
            <person name="Newman J."/>
        </authorList>
    </citation>
    <scope>NUCLEOTIDE SEQUENCE [LARGE SCALE GENOMIC DNA]</scope>
    <source>
        <strain evidence="1 2">DSM 19298</strain>
    </source>
</reference>
<evidence type="ECO:0008006" key="3">
    <source>
        <dbReference type="Google" id="ProtNLM"/>
    </source>
</evidence>
<comment type="caution">
    <text evidence="1">The sequence shown here is derived from an EMBL/GenBank/DDBJ whole genome shotgun (WGS) entry which is preliminary data.</text>
</comment>
<dbReference type="AlphaFoldDB" id="A0A086A4A3"/>
<organism evidence="1 2">
    <name type="scientific">Chryseobacterium soli</name>
    <dbReference type="NCBI Taxonomy" id="445961"/>
    <lineage>
        <taxon>Bacteria</taxon>
        <taxon>Pseudomonadati</taxon>
        <taxon>Bacteroidota</taxon>
        <taxon>Flavobacteriia</taxon>
        <taxon>Flavobacteriales</taxon>
        <taxon>Weeksellaceae</taxon>
        <taxon>Chryseobacterium group</taxon>
        <taxon>Chryseobacterium</taxon>
    </lineage>
</organism>